<evidence type="ECO:0000256" key="2">
    <source>
        <dbReference type="ARBA" id="ARBA00023315"/>
    </source>
</evidence>
<gene>
    <name evidence="5" type="ORF">BI308_00195</name>
</gene>
<sequence length="170" mass="19314">MNEYLFRLLGQEDQEIIWDMLRLATYESSVTSVQENPSLARYAHHWGRSGDLGWVAIASKTQHPLGAAWMRLWPENDRGFGYIADSIPELAIAVIPQYRRQGIGTQLLQRLLATAQLHYASISLNVRSDNPALHLYHRLGFTQVDNSKHPNRTGGQSFTMICRLSPNSRP</sequence>
<dbReference type="PROSITE" id="PS51186">
    <property type="entry name" value="GNAT"/>
    <property type="match status" value="1"/>
</dbReference>
<dbReference type="STRING" id="1925591.BI308_00195"/>
<organism evidence="5 6">
    <name type="scientific">Roseofilum reptotaenium AO1-A</name>
    <dbReference type="NCBI Taxonomy" id="1925591"/>
    <lineage>
        <taxon>Bacteria</taxon>
        <taxon>Bacillati</taxon>
        <taxon>Cyanobacteriota</taxon>
        <taxon>Cyanophyceae</taxon>
        <taxon>Desertifilales</taxon>
        <taxon>Desertifilaceae</taxon>
        <taxon>Roseofilum</taxon>
    </lineage>
</organism>
<evidence type="ECO:0000313" key="5">
    <source>
        <dbReference type="EMBL" id="OJJ27437.1"/>
    </source>
</evidence>
<dbReference type="InterPro" id="IPR050680">
    <property type="entry name" value="YpeA/RimI_acetyltransf"/>
</dbReference>
<dbReference type="SUPFAM" id="SSF55729">
    <property type="entry name" value="Acyl-CoA N-acyltransferases (Nat)"/>
    <property type="match status" value="1"/>
</dbReference>
<reference evidence="5" key="1">
    <citation type="submission" date="2016-10" db="EMBL/GenBank/DDBJ databases">
        <title>CRISPR-Cas defence system in Roseofilum reptotaenium: evidence of a bacteriophage-cyanobacterium arms race in the coral black band disease.</title>
        <authorList>
            <person name="Buerger P."/>
            <person name="Wood-Charlson E.M."/>
            <person name="Weynberg K.D."/>
            <person name="Willis B."/>
            <person name="Van Oppen M.J."/>
        </authorList>
    </citation>
    <scope>NUCLEOTIDE SEQUENCE [LARGE SCALE GENOMIC DNA]</scope>
    <source>
        <strain evidence="5">AO1-A</strain>
    </source>
</reference>
<keyword evidence="1" id="KW-0808">Transferase</keyword>
<dbReference type="AlphaFoldDB" id="A0A1L9QXX8"/>
<dbReference type="InterPro" id="IPR000182">
    <property type="entry name" value="GNAT_dom"/>
</dbReference>
<dbReference type="Pfam" id="PF00583">
    <property type="entry name" value="Acetyltransf_1"/>
    <property type="match status" value="1"/>
</dbReference>
<feature type="domain" description="N-acetyltransferase" evidence="4">
    <location>
        <begin position="4"/>
        <end position="165"/>
    </location>
</feature>
<name>A0A1L9QXX8_9CYAN</name>
<dbReference type="Gene3D" id="3.40.630.30">
    <property type="match status" value="1"/>
</dbReference>
<evidence type="ECO:0000256" key="3">
    <source>
        <dbReference type="SAM" id="MobiDB-lite"/>
    </source>
</evidence>
<feature type="compositionally biased region" description="Polar residues" evidence="3">
    <location>
        <begin position="153"/>
        <end position="170"/>
    </location>
</feature>
<evidence type="ECO:0000259" key="4">
    <source>
        <dbReference type="PROSITE" id="PS51186"/>
    </source>
</evidence>
<dbReference type="EMBL" id="MLAW01000001">
    <property type="protein sequence ID" value="OJJ27437.1"/>
    <property type="molecule type" value="Genomic_DNA"/>
</dbReference>
<dbReference type="PANTHER" id="PTHR43420">
    <property type="entry name" value="ACETYLTRANSFERASE"/>
    <property type="match status" value="1"/>
</dbReference>
<evidence type="ECO:0000256" key="1">
    <source>
        <dbReference type="ARBA" id="ARBA00022679"/>
    </source>
</evidence>
<keyword evidence="6" id="KW-1185">Reference proteome</keyword>
<accession>A0A1L9QXX8</accession>
<dbReference type="Proteomes" id="UP000183940">
    <property type="component" value="Unassembled WGS sequence"/>
</dbReference>
<dbReference type="InterPro" id="IPR016181">
    <property type="entry name" value="Acyl_CoA_acyltransferase"/>
</dbReference>
<dbReference type="GO" id="GO:0016747">
    <property type="term" value="F:acyltransferase activity, transferring groups other than amino-acyl groups"/>
    <property type="evidence" value="ECO:0007669"/>
    <property type="project" value="InterPro"/>
</dbReference>
<evidence type="ECO:0000313" key="6">
    <source>
        <dbReference type="Proteomes" id="UP000183940"/>
    </source>
</evidence>
<keyword evidence="2" id="KW-0012">Acyltransferase</keyword>
<comment type="caution">
    <text evidence="5">The sequence shown here is derived from an EMBL/GenBank/DDBJ whole genome shotgun (WGS) entry which is preliminary data.</text>
</comment>
<dbReference type="PANTHER" id="PTHR43420:SF12">
    <property type="entry name" value="N-ACETYLTRANSFERASE DOMAIN-CONTAINING PROTEIN"/>
    <property type="match status" value="1"/>
</dbReference>
<proteinExistence type="predicted"/>
<feature type="region of interest" description="Disordered" evidence="3">
    <location>
        <begin position="147"/>
        <end position="170"/>
    </location>
</feature>
<protein>
    <recommendedName>
        <fullName evidence="4">N-acetyltransferase domain-containing protein</fullName>
    </recommendedName>
</protein>
<dbReference type="CDD" id="cd04301">
    <property type="entry name" value="NAT_SF"/>
    <property type="match status" value="1"/>
</dbReference>